<dbReference type="PROSITE" id="PS50893">
    <property type="entry name" value="ABC_TRANSPORTER_2"/>
    <property type="match status" value="2"/>
</dbReference>
<dbReference type="InterPro" id="IPR027417">
    <property type="entry name" value="P-loop_NTPase"/>
</dbReference>
<dbReference type="InterPro" id="IPR013815">
    <property type="entry name" value="ATP_grasp_subdomain_1"/>
</dbReference>
<keyword evidence="8" id="KW-0863">Zinc-finger</keyword>
<evidence type="ECO:0000256" key="16">
    <source>
        <dbReference type="ARBA" id="ARBA00042156"/>
    </source>
</evidence>
<evidence type="ECO:0000256" key="10">
    <source>
        <dbReference type="ARBA" id="ARBA00022840"/>
    </source>
</evidence>
<dbReference type="InterPro" id="IPR004602">
    <property type="entry name" value="UvrA"/>
</dbReference>
<evidence type="ECO:0000256" key="5">
    <source>
        <dbReference type="ARBA" id="ARBA00022741"/>
    </source>
</evidence>
<dbReference type="InterPro" id="IPR041102">
    <property type="entry name" value="UvrA_inter"/>
</dbReference>
<dbReference type="PANTHER" id="PTHR43152:SF3">
    <property type="entry name" value="UVRABC SYSTEM PROTEIN A"/>
    <property type="match status" value="1"/>
</dbReference>
<dbReference type="Gene3D" id="3.40.50.300">
    <property type="entry name" value="P-loop containing nucleotide triphosphate hydrolases"/>
    <property type="match status" value="2"/>
</dbReference>
<dbReference type="Pfam" id="PF17760">
    <property type="entry name" value="UvrA_inter"/>
    <property type="match status" value="1"/>
</dbReference>
<dbReference type="InterPro" id="IPR017871">
    <property type="entry name" value="ABC_transporter-like_CS"/>
</dbReference>
<organism evidence="18 19">
    <name type="scientific">Rhodohalobacter sulfatireducens</name>
    <dbReference type="NCBI Taxonomy" id="2911366"/>
    <lineage>
        <taxon>Bacteria</taxon>
        <taxon>Pseudomonadati</taxon>
        <taxon>Balneolota</taxon>
        <taxon>Balneolia</taxon>
        <taxon>Balneolales</taxon>
        <taxon>Balneolaceae</taxon>
        <taxon>Rhodohalobacter</taxon>
    </lineage>
</organism>
<comment type="caution">
    <text evidence="18">The sequence shown here is derived from an EMBL/GenBank/DDBJ whole genome shotgun (WGS) entry which is preliminary data.</text>
</comment>
<dbReference type="SUPFAM" id="SSF52540">
    <property type="entry name" value="P-loop containing nucleoside triphosphate hydrolases"/>
    <property type="match status" value="2"/>
</dbReference>
<keyword evidence="11" id="KW-0267">Excision nuclease</keyword>
<dbReference type="EMBL" id="JAKLWS010000014">
    <property type="protein sequence ID" value="MCG2589323.1"/>
    <property type="molecule type" value="Genomic_DNA"/>
</dbReference>
<keyword evidence="5" id="KW-0547">Nucleotide-binding</keyword>
<keyword evidence="4" id="KW-0677">Repeat</keyword>
<evidence type="ECO:0000256" key="15">
    <source>
        <dbReference type="ARBA" id="ARBA00039316"/>
    </source>
</evidence>
<evidence type="ECO:0000256" key="6">
    <source>
        <dbReference type="ARBA" id="ARBA00022763"/>
    </source>
</evidence>
<evidence type="ECO:0000256" key="8">
    <source>
        <dbReference type="ARBA" id="ARBA00022771"/>
    </source>
</evidence>
<proteinExistence type="inferred from homology"/>
<dbReference type="Pfam" id="PF17755">
    <property type="entry name" value="UvrA_DNA-bind"/>
    <property type="match status" value="1"/>
</dbReference>
<evidence type="ECO:0000256" key="2">
    <source>
        <dbReference type="ARBA" id="ARBA00022490"/>
    </source>
</evidence>
<dbReference type="CDD" id="cd03271">
    <property type="entry name" value="ABC_UvrA_II"/>
    <property type="match status" value="1"/>
</dbReference>
<evidence type="ECO:0000256" key="1">
    <source>
        <dbReference type="ARBA" id="ARBA00004496"/>
    </source>
</evidence>
<keyword evidence="18" id="KW-0378">Hydrolase</keyword>
<evidence type="ECO:0000256" key="14">
    <source>
        <dbReference type="ARBA" id="ARBA00038000"/>
    </source>
</evidence>
<keyword evidence="3" id="KW-0479">Metal-binding</keyword>
<evidence type="ECO:0000259" key="17">
    <source>
        <dbReference type="PROSITE" id="PS50893"/>
    </source>
</evidence>
<evidence type="ECO:0000256" key="7">
    <source>
        <dbReference type="ARBA" id="ARBA00022769"/>
    </source>
</evidence>
<keyword evidence="7" id="KW-0228">DNA excision</keyword>
<dbReference type="InterPro" id="IPR003439">
    <property type="entry name" value="ABC_transporter-like_ATP-bd"/>
</dbReference>
<protein>
    <recommendedName>
        <fullName evidence="15">UvrABC system protein A</fullName>
    </recommendedName>
    <alternativeName>
        <fullName evidence="16">Excinuclease ABC subunit A</fullName>
    </alternativeName>
</protein>
<keyword evidence="19" id="KW-1185">Reference proteome</keyword>
<dbReference type="Gene3D" id="3.30.1490.20">
    <property type="entry name" value="ATP-grasp fold, A domain"/>
    <property type="match status" value="1"/>
</dbReference>
<keyword evidence="9" id="KW-0862">Zinc</keyword>
<evidence type="ECO:0000256" key="11">
    <source>
        <dbReference type="ARBA" id="ARBA00022881"/>
    </source>
</evidence>
<dbReference type="PROSITE" id="PS00211">
    <property type="entry name" value="ABC_TRANSPORTER_1"/>
    <property type="match status" value="2"/>
</dbReference>
<name>A0ABS9KEN5_9BACT</name>
<comment type="similarity">
    <text evidence="14">Belongs to the ABC transporter superfamily. UvrA family.</text>
</comment>
<dbReference type="InterPro" id="IPR041552">
    <property type="entry name" value="UvrA_DNA-bd"/>
</dbReference>
<feature type="domain" description="ABC transporter" evidence="17">
    <location>
        <begin position="591"/>
        <end position="934"/>
    </location>
</feature>
<keyword evidence="2" id="KW-0963">Cytoplasm</keyword>
<dbReference type="RefSeq" id="WP_237854685.1">
    <property type="nucleotide sequence ID" value="NZ_JAKLWS010000014.1"/>
</dbReference>
<keyword evidence="10" id="KW-0067">ATP-binding</keyword>
<evidence type="ECO:0000313" key="18">
    <source>
        <dbReference type="EMBL" id="MCG2589323.1"/>
    </source>
</evidence>
<dbReference type="NCBIfam" id="TIGR00630">
    <property type="entry name" value="uvra"/>
    <property type="match status" value="1"/>
</dbReference>
<keyword evidence="13" id="KW-0234">DNA repair</keyword>
<evidence type="ECO:0000256" key="9">
    <source>
        <dbReference type="ARBA" id="ARBA00022833"/>
    </source>
</evidence>
<accession>A0ABS9KEN5</accession>
<dbReference type="GO" id="GO:0016787">
    <property type="term" value="F:hydrolase activity"/>
    <property type="evidence" value="ECO:0007669"/>
    <property type="project" value="UniProtKB-KW"/>
</dbReference>
<dbReference type="Gene3D" id="1.20.1580.10">
    <property type="entry name" value="ABC transporter ATPase like domain"/>
    <property type="match status" value="2"/>
</dbReference>
<dbReference type="CDD" id="cd03270">
    <property type="entry name" value="ABC_UvrA_I"/>
    <property type="match status" value="1"/>
</dbReference>
<feature type="domain" description="ABC transporter" evidence="17">
    <location>
        <begin position="196"/>
        <end position="588"/>
    </location>
</feature>
<dbReference type="Gene3D" id="1.10.8.280">
    <property type="entry name" value="ABC transporter ATPase domain-like"/>
    <property type="match status" value="1"/>
</dbReference>
<gene>
    <name evidence="18" type="primary">uvrA</name>
    <name evidence="18" type="ORF">L6773_12155</name>
</gene>
<evidence type="ECO:0000256" key="4">
    <source>
        <dbReference type="ARBA" id="ARBA00022737"/>
    </source>
</evidence>
<evidence type="ECO:0000313" key="19">
    <source>
        <dbReference type="Proteomes" id="UP001165366"/>
    </source>
</evidence>
<evidence type="ECO:0000256" key="13">
    <source>
        <dbReference type="ARBA" id="ARBA00023204"/>
    </source>
</evidence>
<evidence type="ECO:0000256" key="3">
    <source>
        <dbReference type="ARBA" id="ARBA00022723"/>
    </source>
</evidence>
<keyword evidence="12" id="KW-0238">DNA-binding</keyword>
<reference evidence="18" key="1">
    <citation type="submission" date="2022-01" db="EMBL/GenBank/DDBJ databases">
        <authorList>
            <person name="Wang Y."/>
        </authorList>
    </citation>
    <scope>NUCLEOTIDE SEQUENCE</scope>
    <source>
        <strain evidence="18">WB101</strain>
    </source>
</reference>
<keyword evidence="6" id="KW-0227">DNA damage</keyword>
<reference evidence="18" key="2">
    <citation type="submission" date="2024-05" db="EMBL/GenBank/DDBJ databases">
        <title>Rhodohalobacter halophilus gen. nov., sp. nov., a moderately halophilic member of the family Balneolaceae.</title>
        <authorList>
            <person name="Xia J."/>
        </authorList>
    </citation>
    <scope>NUCLEOTIDE SEQUENCE</scope>
    <source>
        <strain evidence="18">WB101</strain>
    </source>
</reference>
<dbReference type="PANTHER" id="PTHR43152">
    <property type="entry name" value="UVRABC SYSTEM PROTEIN A"/>
    <property type="match status" value="1"/>
</dbReference>
<evidence type="ECO:0000256" key="12">
    <source>
        <dbReference type="ARBA" id="ARBA00023125"/>
    </source>
</evidence>
<comment type="subcellular location">
    <subcellularLocation>
        <location evidence="1">Cytoplasm</location>
    </subcellularLocation>
</comment>
<dbReference type="Proteomes" id="UP001165366">
    <property type="component" value="Unassembled WGS sequence"/>
</dbReference>
<dbReference type="NCBIfam" id="NF001503">
    <property type="entry name" value="PRK00349.1"/>
    <property type="match status" value="1"/>
</dbReference>
<sequence length="948" mass="106240">MQENIVIRGAREHNLKNIDINIPREKFVVLTGISGSGKSSLAFDTIYAEGQRRFLESLSAYARQFLGMMERPDIDFIDGLSPVISIDQKTTNRNPRSTVGTITEIYDFLRLLYARIGVPYSYQSGNKMEKQTSDQIVSSIMELEEGTKAYCLAPVVRGRKGHYRELFEQMKKQGYITARVDGELIDLEGEIKLDRYKTHNIEIVVDRFVISDKSEKRISESVHLALEMADGNLILGIQKDGEINDKVYSKNLYDPESGLSYEDPAPNLFSFNSPYGACKACNGLGYRYDVSRDLVIQNPEKTINEGAIRFLGEPRDIFVFKQLKAVLGTVDLDFDTPIEDFSEEALDLLFEGGGDQKFNVSYDFKKNNVTYKHKFSGLRSIIREQYEESKSNKQRDKAKAYLSKINCPDCGGGRLNPEALSYKIDGLNIHDLVEQDIASLRKTIGNLKLNERQRKIGQQVLKEVIDRIDFLLNVGLNYLTLDREAQTLSGGEAQRIRLATQIGTQLVGVLYILDEPSIGLHQKDNIKLINSLETLRDLGNSVIVVEHDRETIEHADYVVDLGPGAGTEGGYIVTEGKPEELDPDSMTTKFLRDEEVIPYPDERRKGSGESLKVKTATGHNLKEVDLEIPLGKFICVTGVSGSGKSSLINQTLTPILSNEFYNSKDVPLPYQEIEGIENVDKVISIDQSPIGRTPRSNPGTYTKVFDHIRSLFAELPESKIRGYDQGRFSFNVKGGRCEACKGDGVRKIEMNFLPDVYVDCEECNGQRYNRETLEIHYKGKNISDVLQMPISEAEKFFDSIPAIKRKLKTLNSVGLGYLTLGQSSTTLSGGEAQRIKLSRELSKIGTGDTVYIMDEPTTGLHFQDVRMLVNVIQKLVNKGNTVIVIEHNLDLIKAADWIIDLGPEGGHAGGEIIATGTPEDLAKKEESYTGRYLKQEFVREQKRAKTTA</sequence>